<feature type="domain" description="Tyr recombinase" evidence="6">
    <location>
        <begin position="217"/>
        <end position="402"/>
    </location>
</feature>
<gene>
    <name evidence="8" type="ORF">SAMN05216250_13854</name>
</gene>
<dbReference type="GO" id="GO:0003677">
    <property type="term" value="F:DNA binding"/>
    <property type="evidence" value="ECO:0007669"/>
    <property type="project" value="UniProtKB-UniRule"/>
</dbReference>
<dbReference type="InterPro" id="IPR050090">
    <property type="entry name" value="Tyrosine_recombinase_XerCD"/>
</dbReference>
<organism evidence="8 9">
    <name type="scientific">Bacteroides xylanisolvens</name>
    <dbReference type="NCBI Taxonomy" id="371601"/>
    <lineage>
        <taxon>Bacteria</taxon>
        <taxon>Pseudomonadati</taxon>
        <taxon>Bacteroidota</taxon>
        <taxon>Bacteroidia</taxon>
        <taxon>Bacteroidales</taxon>
        <taxon>Bacteroidaceae</taxon>
        <taxon>Bacteroides</taxon>
    </lineage>
</organism>
<keyword evidence="3 5" id="KW-0238">DNA-binding</keyword>
<dbReference type="SUPFAM" id="SSF56349">
    <property type="entry name" value="DNA breaking-rejoining enzymes"/>
    <property type="match status" value="1"/>
</dbReference>
<dbReference type="AlphaFoldDB" id="A0A1I5A4P2"/>
<protein>
    <submittedName>
        <fullName evidence="8">Site-specific recombinase XerD</fullName>
    </submittedName>
</protein>
<evidence type="ECO:0000313" key="9">
    <source>
        <dbReference type="Proteomes" id="UP000183766"/>
    </source>
</evidence>
<comment type="similarity">
    <text evidence="1">Belongs to the 'phage' integrase family.</text>
</comment>
<dbReference type="Pfam" id="PF00589">
    <property type="entry name" value="Phage_integrase"/>
    <property type="match status" value="1"/>
</dbReference>
<dbReference type="PANTHER" id="PTHR30349:SF41">
    <property type="entry name" value="INTEGRASE_RECOMBINASE PROTEIN MJ0367-RELATED"/>
    <property type="match status" value="1"/>
</dbReference>
<evidence type="ECO:0000256" key="1">
    <source>
        <dbReference type="ARBA" id="ARBA00008857"/>
    </source>
</evidence>
<dbReference type="Proteomes" id="UP000183766">
    <property type="component" value="Unassembled WGS sequence"/>
</dbReference>
<evidence type="ECO:0000313" key="8">
    <source>
        <dbReference type="EMBL" id="SFN57531.1"/>
    </source>
</evidence>
<feature type="domain" description="Core-binding (CB)" evidence="7">
    <location>
        <begin position="110"/>
        <end position="194"/>
    </location>
</feature>
<keyword evidence="4" id="KW-0233">DNA recombination</keyword>
<evidence type="ECO:0000256" key="2">
    <source>
        <dbReference type="ARBA" id="ARBA00022908"/>
    </source>
</evidence>
<dbReference type="Gene3D" id="1.10.150.130">
    <property type="match status" value="1"/>
</dbReference>
<dbReference type="InterPro" id="IPR002104">
    <property type="entry name" value="Integrase_catalytic"/>
</dbReference>
<dbReference type="PROSITE" id="PS51900">
    <property type="entry name" value="CB"/>
    <property type="match status" value="1"/>
</dbReference>
<evidence type="ECO:0000256" key="3">
    <source>
        <dbReference type="ARBA" id="ARBA00023125"/>
    </source>
</evidence>
<dbReference type="PROSITE" id="PS51898">
    <property type="entry name" value="TYR_RECOMBINASE"/>
    <property type="match status" value="1"/>
</dbReference>
<dbReference type="GO" id="GO:0015074">
    <property type="term" value="P:DNA integration"/>
    <property type="evidence" value="ECO:0007669"/>
    <property type="project" value="UniProtKB-KW"/>
</dbReference>
<evidence type="ECO:0000259" key="6">
    <source>
        <dbReference type="PROSITE" id="PS51898"/>
    </source>
</evidence>
<sequence length="425" mass="49595">METKQQTFDNLIEQYHTYLLSINRCADNIRHYRYEWERIKRFMSLHQIEFYDRTVGNRYLSSVLGEFEYTKLPRLSKKLVNMVDSFAKFQETGVLKRTGPRDIKPKMFENMLGTTMMDFLSDITQTNDLKFKTVTKYKAYLYKFYIFLVQGEVFDVKQIHPSKVLQFFKDLNPLQLSAKSHALQVIKCYLKYLYNQHLLSIDYSKDLPQCTYKRQARLPSTFSKEEIKTLLTSIDQGDSKGKRDYAMILLATKLGLRASDIVALKFENILWEESLIKLSQQKTGKVQSLPLLPEIGNAIINYMKYGRPISDESYLFLQAHAPYQGITPHSFTKIVDFNIKRAKIDCTNRKHGPHALRHSFADNLLKEKTPMPIISEALGHSYTESTMYYLRIDTITLKQCALNVPAVPASFYAQERRIQDESILL</sequence>
<reference evidence="8 9" key="1">
    <citation type="submission" date="2016-10" db="EMBL/GenBank/DDBJ databases">
        <authorList>
            <person name="de Groot N.N."/>
        </authorList>
    </citation>
    <scope>NUCLEOTIDE SEQUENCE [LARGE SCALE GENOMIC DNA]</scope>
    <source>
        <strain evidence="8 9">NLAE-zl-C202</strain>
    </source>
</reference>
<dbReference type="PANTHER" id="PTHR30349">
    <property type="entry name" value="PHAGE INTEGRASE-RELATED"/>
    <property type="match status" value="1"/>
</dbReference>
<dbReference type="InterPro" id="IPR011010">
    <property type="entry name" value="DNA_brk_join_enz"/>
</dbReference>
<proteinExistence type="inferred from homology"/>
<dbReference type="GO" id="GO:0006310">
    <property type="term" value="P:DNA recombination"/>
    <property type="evidence" value="ECO:0007669"/>
    <property type="project" value="UniProtKB-KW"/>
</dbReference>
<name>A0A1I5A4P2_9BACE</name>
<evidence type="ECO:0000256" key="5">
    <source>
        <dbReference type="PROSITE-ProRule" id="PRU01248"/>
    </source>
</evidence>
<keyword evidence="2" id="KW-0229">DNA integration</keyword>
<dbReference type="InterPro" id="IPR013762">
    <property type="entry name" value="Integrase-like_cat_sf"/>
</dbReference>
<dbReference type="EMBL" id="FOUM01000038">
    <property type="protein sequence ID" value="SFN57531.1"/>
    <property type="molecule type" value="Genomic_DNA"/>
</dbReference>
<dbReference type="InterPro" id="IPR044068">
    <property type="entry name" value="CB"/>
</dbReference>
<evidence type="ECO:0000259" key="7">
    <source>
        <dbReference type="PROSITE" id="PS51900"/>
    </source>
</evidence>
<dbReference type="CDD" id="cd01188">
    <property type="entry name" value="INT_RitA_C_like"/>
    <property type="match status" value="1"/>
</dbReference>
<dbReference type="RefSeq" id="WP_074911036.1">
    <property type="nucleotide sequence ID" value="NZ_FOUM01000038.1"/>
</dbReference>
<evidence type="ECO:0000256" key="4">
    <source>
        <dbReference type="ARBA" id="ARBA00023172"/>
    </source>
</evidence>
<dbReference type="Gene3D" id="1.10.443.10">
    <property type="entry name" value="Intergrase catalytic core"/>
    <property type="match status" value="1"/>
</dbReference>
<dbReference type="InterPro" id="IPR010998">
    <property type="entry name" value="Integrase_recombinase_N"/>
</dbReference>
<accession>A0A1I5A4P2</accession>